<accession>A0A3M7QDW4</accession>
<dbReference type="AlphaFoldDB" id="A0A3M7QDW4"/>
<proteinExistence type="predicted"/>
<sequence length="140" mass="16763">PSISFSSNCLLLNDQHYRLHFYYSKLRLLLENSHDRFAFKVYTLYLAKVKLHIHLNWAGRPIRQSHFRQVISDKSRSDNAFSYKIISDNYFSDKYCHQINFITDMSQSQDNTFIEFKTTKKNHSVAQNLYNISHFCTIRK</sequence>
<organism evidence="1 2">
    <name type="scientific">Brachionus plicatilis</name>
    <name type="common">Marine rotifer</name>
    <name type="synonym">Brachionus muelleri</name>
    <dbReference type="NCBI Taxonomy" id="10195"/>
    <lineage>
        <taxon>Eukaryota</taxon>
        <taxon>Metazoa</taxon>
        <taxon>Spiralia</taxon>
        <taxon>Gnathifera</taxon>
        <taxon>Rotifera</taxon>
        <taxon>Eurotatoria</taxon>
        <taxon>Monogononta</taxon>
        <taxon>Pseudotrocha</taxon>
        <taxon>Ploima</taxon>
        <taxon>Brachionidae</taxon>
        <taxon>Brachionus</taxon>
    </lineage>
</organism>
<dbReference type="EMBL" id="REGN01006456">
    <property type="protein sequence ID" value="RNA09489.1"/>
    <property type="molecule type" value="Genomic_DNA"/>
</dbReference>
<dbReference type="Proteomes" id="UP000276133">
    <property type="component" value="Unassembled WGS sequence"/>
</dbReference>
<name>A0A3M7QDW4_BRAPC</name>
<evidence type="ECO:0000313" key="1">
    <source>
        <dbReference type="EMBL" id="RNA09489.1"/>
    </source>
</evidence>
<reference evidence="1 2" key="1">
    <citation type="journal article" date="2018" name="Sci. Rep.">
        <title>Genomic signatures of local adaptation to the degree of environmental predictability in rotifers.</title>
        <authorList>
            <person name="Franch-Gras L."/>
            <person name="Hahn C."/>
            <person name="Garcia-Roger E.M."/>
            <person name="Carmona M.J."/>
            <person name="Serra M."/>
            <person name="Gomez A."/>
        </authorList>
    </citation>
    <scope>NUCLEOTIDE SEQUENCE [LARGE SCALE GENOMIC DNA]</scope>
    <source>
        <strain evidence="1">HYR1</strain>
    </source>
</reference>
<protein>
    <submittedName>
        <fullName evidence="1">Uncharacterized protein</fullName>
    </submittedName>
</protein>
<comment type="caution">
    <text evidence="1">The sequence shown here is derived from an EMBL/GenBank/DDBJ whole genome shotgun (WGS) entry which is preliminary data.</text>
</comment>
<keyword evidence="2" id="KW-1185">Reference proteome</keyword>
<evidence type="ECO:0000313" key="2">
    <source>
        <dbReference type="Proteomes" id="UP000276133"/>
    </source>
</evidence>
<gene>
    <name evidence="1" type="ORF">BpHYR1_009458</name>
</gene>
<feature type="non-terminal residue" evidence="1">
    <location>
        <position position="1"/>
    </location>
</feature>